<dbReference type="InterPro" id="IPR050834">
    <property type="entry name" value="Glycosyltransf_2"/>
</dbReference>
<dbReference type="Proteomes" id="UP000654604">
    <property type="component" value="Unassembled WGS sequence"/>
</dbReference>
<dbReference type="PANTHER" id="PTHR43685">
    <property type="entry name" value="GLYCOSYLTRANSFERASE"/>
    <property type="match status" value="1"/>
</dbReference>
<dbReference type="CDD" id="cd00761">
    <property type="entry name" value="Glyco_tranf_GTA_type"/>
    <property type="match status" value="1"/>
</dbReference>
<dbReference type="Gene3D" id="3.90.550.10">
    <property type="entry name" value="Spore Coat Polysaccharide Biosynthesis Protein SpsA, Chain A"/>
    <property type="match status" value="1"/>
</dbReference>
<dbReference type="InterPro" id="IPR001173">
    <property type="entry name" value="Glyco_trans_2-like"/>
</dbReference>
<reference evidence="2 3" key="1">
    <citation type="submission" date="2020-10" db="EMBL/GenBank/DDBJ databases">
        <authorList>
            <person name="Castelo-Branco R."/>
            <person name="Eusebio N."/>
            <person name="Adriana R."/>
            <person name="Vieira A."/>
            <person name="Brugerolle De Fraissinette N."/>
            <person name="Rezende De Castro R."/>
            <person name="Schneider M.P."/>
            <person name="Vasconcelos V."/>
            <person name="Leao P.N."/>
        </authorList>
    </citation>
    <scope>NUCLEOTIDE SEQUENCE [LARGE SCALE GENOMIC DNA]</scope>
    <source>
        <strain evidence="2 3">LEGE 03274</strain>
    </source>
</reference>
<proteinExistence type="predicted"/>
<evidence type="ECO:0000313" key="3">
    <source>
        <dbReference type="Proteomes" id="UP000654604"/>
    </source>
</evidence>
<dbReference type="SUPFAM" id="SSF53448">
    <property type="entry name" value="Nucleotide-diphospho-sugar transferases"/>
    <property type="match status" value="1"/>
</dbReference>
<name>A0ABR9V516_9CHRO</name>
<sequence>MSSLSISVVICTYNREAYLKDALNSLLNQDLEDYEIVVVDNASTDNTATIVKELLGDNPQLKYVYEPTLGLSVARNTGVKSTTGDIVAYLDDDAIAPPQWLKTLLRVFENDDQVAIAGGKVDLILPEGFSELPSWLSDDMAIALGFYDLGDEVKQIDDAGLTPRGLNYSFRRSFWQEVGGFDVKFDRVGKNLLSNGDLVFTETAIRRGKKVLYIPAAKVGHNVQPERLTKAWFLRRSWWQGVSEFYRAKDKNIKKSQQFFKAWERIARGIYKSFKYYQNPAVRFENVLYAYGQFGYLKHLITK</sequence>
<dbReference type="PANTHER" id="PTHR43685:SF3">
    <property type="entry name" value="SLR2126 PROTEIN"/>
    <property type="match status" value="1"/>
</dbReference>
<dbReference type="InterPro" id="IPR029044">
    <property type="entry name" value="Nucleotide-diphossugar_trans"/>
</dbReference>
<evidence type="ECO:0000259" key="1">
    <source>
        <dbReference type="Pfam" id="PF00535"/>
    </source>
</evidence>
<feature type="domain" description="Glycosyltransferase 2-like" evidence="1">
    <location>
        <begin position="7"/>
        <end position="117"/>
    </location>
</feature>
<comment type="caution">
    <text evidence="2">The sequence shown here is derived from an EMBL/GenBank/DDBJ whole genome shotgun (WGS) entry which is preliminary data.</text>
</comment>
<dbReference type="RefSeq" id="WP_193801126.1">
    <property type="nucleotide sequence ID" value="NZ_JADEWC010000020.1"/>
</dbReference>
<keyword evidence="3" id="KW-1185">Reference proteome</keyword>
<gene>
    <name evidence="2" type="ORF">IQ215_09780</name>
</gene>
<dbReference type="EMBL" id="JADEWC010000020">
    <property type="protein sequence ID" value="MBE9222983.1"/>
    <property type="molecule type" value="Genomic_DNA"/>
</dbReference>
<accession>A0ABR9V516</accession>
<evidence type="ECO:0000313" key="2">
    <source>
        <dbReference type="EMBL" id="MBE9222983.1"/>
    </source>
</evidence>
<organism evidence="2 3">
    <name type="scientific">Cyanobacterium stanieri LEGE 03274</name>
    <dbReference type="NCBI Taxonomy" id="1828756"/>
    <lineage>
        <taxon>Bacteria</taxon>
        <taxon>Bacillati</taxon>
        <taxon>Cyanobacteriota</taxon>
        <taxon>Cyanophyceae</taxon>
        <taxon>Oscillatoriophycideae</taxon>
        <taxon>Chroococcales</taxon>
        <taxon>Geminocystaceae</taxon>
        <taxon>Cyanobacterium</taxon>
    </lineage>
</organism>
<dbReference type="Pfam" id="PF00535">
    <property type="entry name" value="Glycos_transf_2"/>
    <property type="match status" value="1"/>
</dbReference>
<protein>
    <submittedName>
        <fullName evidence="2">Glycosyltransferase family 2 protein</fullName>
    </submittedName>
</protein>